<feature type="transmembrane region" description="Helical" evidence="1">
    <location>
        <begin position="54"/>
        <end position="73"/>
    </location>
</feature>
<dbReference type="Proteomes" id="UP000283530">
    <property type="component" value="Unassembled WGS sequence"/>
</dbReference>
<accession>A0A3S3N6X9</accession>
<keyword evidence="1" id="KW-0812">Transmembrane</keyword>
<proteinExistence type="predicted"/>
<gene>
    <name evidence="2" type="ORF">CKAN_02642000</name>
</gene>
<evidence type="ECO:0000256" key="1">
    <source>
        <dbReference type="SAM" id="Phobius"/>
    </source>
</evidence>
<comment type="caution">
    <text evidence="2">The sequence shown here is derived from an EMBL/GenBank/DDBJ whole genome shotgun (WGS) entry which is preliminary data.</text>
</comment>
<name>A0A3S3N6X9_9MAGN</name>
<dbReference type="AlphaFoldDB" id="A0A3S3N6X9"/>
<dbReference type="EMBL" id="QPKB01000012">
    <property type="protein sequence ID" value="RWR97012.1"/>
    <property type="molecule type" value="Genomic_DNA"/>
</dbReference>
<sequence>MSASAERVLHISFAADPFLVIFSPSLALISLFRFGEEIPSPDATQPSLSSQHDVVPFLVIFSIRSVLFCFISVTENWKRRSNRSRLYRNTGQ</sequence>
<evidence type="ECO:0000313" key="3">
    <source>
        <dbReference type="Proteomes" id="UP000283530"/>
    </source>
</evidence>
<reference evidence="2 3" key="1">
    <citation type="journal article" date="2019" name="Nat. Plants">
        <title>Stout camphor tree genome fills gaps in understanding of flowering plant genome evolution.</title>
        <authorList>
            <person name="Chaw S.M."/>
            <person name="Liu Y.C."/>
            <person name="Wu Y.W."/>
            <person name="Wang H.Y."/>
            <person name="Lin C.I."/>
            <person name="Wu C.S."/>
            <person name="Ke H.M."/>
            <person name="Chang L.Y."/>
            <person name="Hsu C.Y."/>
            <person name="Yang H.T."/>
            <person name="Sudianto E."/>
            <person name="Hsu M.H."/>
            <person name="Wu K.P."/>
            <person name="Wang L.N."/>
            <person name="Leebens-Mack J.H."/>
            <person name="Tsai I.J."/>
        </authorList>
    </citation>
    <scope>NUCLEOTIDE SEQUENCE [LARGE SCALE GENOMIC DNA]</scope>
    <source>
        <strain evidence="3">cv. Chaw 1501</strain>
        <tissue evidence="2">Young leaves</tissue>
    </source>
</reference>
<feature type="transmembrane region" description="Helical" evidence="1">
    <location>
        <begin position="12"/>
        <end position="34"/>
    </location>
</feature>
<evidence type="ECO:0000313" key="2">
    <source>
        <dbReference type="EMBL" id="RWR97012.1"/>
    </source>
</evidence>
<protein>
    <submittedName>
        <fullName evidence="2">Uncharacterized protein</fullName>
    </submittedName>
</protein>
<keyword evidence="3" id="KW-1185">Reference proteome</keyword>
<keyword evidence="1" id="KW-0472">Membrane</keyword>
<keyword evidence="1" id="KW-1133">Transmembrane helix</keyword>
<organism evidence="2 3">
    <name type="scientific">Cinnamomum micranthum f. kanehirae</name>
    <dbReference type="NCBI Taxonomy" id="337451"/>
    <lineage>
        <taxon>Eukaryota</taxon>
        <taxon>Viridiplantae</taxon>
        <taxon>Streptophyta</taxon>
        <taxon>Embryophyta</taxon>
        <taxon>Tracheophyta</taxon>
        <taxon>Spermatophyta</taxon>
        <taxon>Magnoliopsida</taxon>
        <taxon>Magnoliidae</taxon>
        <taxon>Laurales</taxon>
        <taxon>Lauraceae</taxon>
        <taxon>Cinnamomum</taxon>
    </lineage>
</organism>